<dbReference type="PANTHER" id="PTHR43437:SF3">
    <property type="entry name" value="HYDROXYACYL-THIOESTER DEHYDRATASE TYPE 2, MITOCHONDRIAL"/>
    <property type="match status" value="1"/>
</dbReference>
<accession>A0A178MDP9</accession>
<reference evidence="2 3" key="1">
    <citation type="submission" date="2016-04" db="EMBL/GenBank/DDBJ databases">
        <title>Chloroflexus islandicus sp. nov., a thermophilic filamentous anoxygenic phototrophic bacterium from geyser Strokkur (Iceland).</title>
        <authorList>
            <person name="Gaisin V.A."/>
            <person name="Kalashnikov A.M."/>
            <person name="Sukhacheva M.V."/>
            <person name="Grouzdev D.S."/>
            <person name="Ivanov T.M."/>
            <person name="Kuznetsov B."/>
            <person name="Gorlenko V.M."/>
        </authorList>
    </citation>
    <scope>NUCLEOTIDE SEQUENCE [LARGE SCALE GENOMIC DNA]</scope>
    <source>
        <strain evidence="3">isl-2</strain>
    </source>
</reference>
<dbReference type="RefSeq" id="WP_066785168.1">
    <property type="nucleotide sequence ID" value="NZ_LWQS01000041.1"/>
</dbReference>
<dbReference type="Gene3D" id="3.10.129.10">
    <property type="entry name" value="Hotdog Thioesterase"/>
    <property type="match status" value="1"/>
</dbReference>
<dbReference type="STRING" id="1707952.A6A03_11385"/>
<evidence type="ECO:0000313" key="2">
    <source>
        <dbReference type="EMBL" id="OAN46902.1"/>
    </source>
</evidence>
<dbReference type="GO" id="GO:0019171">
    <property type="term" value="F:(3R)-hydroxyacyl-[acyl-carrier-protein] dehydratase activity"/>
    <property type="evidence" value="ECO:0007669"/>
    <property type="project" value="TreeGrafter"/>
</dbReference>
<comment type="caution">
    <text evidence="2">The sequence shown here is derived from an EMBL/GenBank/DDBJ whole genome shotgun (WGS) entry which is preliminary data.</text>
</comment>
<dbReference type="SUPFAM" id="SSF54637">
    <property type="entry name" value="Thioesterase/thiol ester dehydrase-isomerase"/>
    <property type="match status" value="1"/>
</dbReference>
<keyword evidence="3" id="KW-1185">Reference proteome</keyword>
<dbReference type="Pfam" id="PF01575">
    <property type="entry name" value="MaoC_dehydratas"/>
    <property type="match status" value="1"/>
</dbReference>
<dbReference type="GO" id="GO:0005835">
    <property type="term" value="C:fatty acid synthase complex"/>
    <property type="evidence" value="ECO:0007669"/>
    <property type="project" value="InterPro"/>
</dbReference>
<dbReference type="Proteomes" id="UP000078287">
    <property type="component" value="Unassembled WGS sequence"/>
</dbReference>
<sequence length="130" mass="13920">MTPIPTGTRYNRAHTISQADIDRFAAVSGDTNPIHIDPAVAATTRFGRTIAHGMLLYGYIRAALRTLAPTGVQRSQTLSFTNPVFAGETIEIVVEVLESDGHQLRCAVSVVRSDGKVACSGETVIEITHA</sequence>
<dbReference type="InterPro" id="IPR002539">
    <property type="entry name" value="MaoC-like_dom"/>
</dbReference>
<dbReference type="PRINTS" id="PR01483">
    <property type="entry name" value="FASYNTHASE"/>
</dbReference>
<name>A0A178MDP9_9CHLR</name>
<proteinExistence type="predicted"/>
<dbReference type="EMBL" id="LWQS01000041">
    <property type="protein sequence ID" value="OAN46902.1"/>
    <property type="molecule type" value="Genomic_DNA"/>
</dbReference>
<dbReference type="InterPro" id="IPR050965">
    <property type="entry name" value="UPF0336/Enoyl-CoA_hydratase"/>
</dbReference>
<dbReference type="AlphaFoldDB" id="A0A178MDP9"/>
<dbReference type="OrthoDB" id="9801625at2"/>
<dbReference type="GO" id="GO:0006633">
    <property type="term" value="P:fatty acid biosynthetic process"/>
    <property type="evidence" value="ECO:0007669"/>
    <property type="project" value="InterPro"/>
</dbReference>
<evidence type="ECO:0000259" key="1">
    <source>
        <dbReference type="Pfam" id="PF01575"/>
    </source>
</evidence>
<dbReference type="GO" id="GO:0004312">
    <property type="term" value="F:fatty acid synthase activity"/>
    <property type="evidence" value="ECO:0007669"/>
    <property type="project" value="InterPro"/>
</dbReference>
<feature type="domain" description="MaoC-like" evidence="1">
    <location>
        <begin position="10"/>
        <end position="102"/>
    </location>
</feature>
<evidence type="ECO:0000313" key="3">
    <source>
        <dbReference type="Proteomes" id="UP000078287"/>
    </source>
</evidence>
<gene>
    <name evidence="2" type="ORF">A6A03_11385</name>
</gene>
<dbReference type="CDD" id="cd03449">
    <property type="entry name" value="R_hydratase"/>
    <property type="match status" value="1"/>
</dbReference>
<dbReference type="InterPro" id="IPR003965">
    <property type="entry name" value="Fatty_acid_synthase"/>
</dbReference>
<protein>
    <submittedName>
        <fullName evidence="2">Dehydratase</fullName>
    </submittedName>
</protein>
<organism evidence="2 3">
    <name type="scientific">Chloroflexus islandicus</name>
    <dbReference type="NCBI Taxonomy" id="1707952"/>
    <lineage>
        <taxon>Bacteria</taxon>
        <taxon>Bacillati</taxon>
        <taxon>Chloroflexota</taxon>
        <taxon>Chloroflexia</taxon>
        <taxon>Chloroflexales</taxon>
        <taxon>Chloroflexineae</taxon>
        <taxon>Chloroflexaceae</taxon>
        <taxon>Chloroflexus</taxon>
    </lineage>
</organism>
<dbReference type="InterPro" id="IPR029069">
    <property type="entry name" value="HotDog_dom_sf"/>
</dbReference>
<dbReference type="PANTHER" id="PTHR43437">
    <property type="entry name" value="HYDROXYACYL-THIOESTER DEHYDRATASE TYPE 2, MITOCHONDRIAL-RELATED"/>
    <property type="match status" value="1"/>
</dbReference>